<evidence type="ECO:0000313" key="3">
    <source>
        <dbReference type="Proteomes" id="UP001459277"/>
    </source>
</evidence>
<accession>A0AAW2BV04</accession>
<evidence type="ECO:0000256" key="1">
    <source>
        <dbReference type="SAM" id="MobiDB-lite"/>
    </source>
</evidence>
<gene>
    <name evidence="2" type="ORF">SO802_028974</name>
</gene>
<keyword evidence="3" id="KW-1185">Reference proteome</keyword>
<proteinExistence type="predicted"/>
<evidence type="ECO:0000313" key="2">
    <source>
        <dbReference type="EMBL" id="KAK9988735.1"/>
    </source>
</evidence>
<reference evidence="2 3" key="1">
    <citation type="submission" date="2024-01" db="EMBL/GenBank/DDBJ databases">
        <title>A telomere-to-telomere, gap-free genome of sweet tea (Lithocarpus litseifolius).</title>
        <authorList>
            <person name="Zhou J."/>
        </authorList>
    </citation>
    <scope>NUCLEOTIDE SEQUENCE [LARGE SCALE GENOMIC DNA]</scope>
    <source>
        <strain evidence="2">Zhou-2022a</strain>
        <tissue evidence="2">Leaf</tissue>
    </source>
</reference>
<feature type="compositionally biased region" description="Basic and acidic residues" evidence="1">
    <location>
        <begin position="91"/>
        <end position="104"/>
    </location>
</feature>
<feature type="compositionally biased region" description="Polar residues" evidence="1">
    <location>
        <begin position="105"/>
        <end position="119"/>
    </location>
</feature>
<organism evidence="2 3">
    <name type="scientific">Lithocarpus litseifolius</name>
    <dbReference type="NCBI Taxonomy" id="425828"/>
    <lineage>
        <taxon>Eukaryota</taxon>
        <taxon>Viridiplantae</taxon>
        <taxon>Streptophyta</taxon>
        <taxon>Embryophyta</taxon>
        <taxon>Tracheophyta</taxon>
        <taxon>Spermatophyta</taxon>
        <taxon>Magnoliopsida</taxon>
        <taxon>eudicotyledons</taxon>
        <taxon>Gunneridae</taxon>
        <taxon>Pentapetalae</taxon>
        <taxon>rosids</taxon>
        <taxon>fabids</taxon>
        <taxon>Fagales</taxon>
        <taxon>Fagaceae</taxon>
        <taxon>Lithocarpus</taxon>
    </lineage>
</organism>
<comment type="caution">
    <text evidence="2">The sequence shown here is derived from an EMBL/GenBank/DDBJ whole genome shotgun (WGS) entry which is preliminary data.</text>
</comment>
<evidence type="ECO:0008006" key="4">
    <source>
        <dbReference type="Google" id="ProtNLM"/>
    </source>
</evidence>
<sequence>MMRILRNEVPLTHLVSTFSPSYLEVIPVMMTSTSTMEEKMAKMEQRVTLLTKALEDKDVQIATVMNKLEVQDSGESNLDLEHPPGFTLKGENARVDKGKGDEGTSQHGHSTTMASISVQ</sequence>
<dbReference type="AlphaFoldDB" id="A0AAW2BV04"/>
<dbReference type="EMBL" id="JAZDWU010000010">
    <property type="protein sequence ID" value="KAK9988735.1"/>
    <property type="molecule type" value="Genomic_DNA"/>
</dbReference>
<protein>
    <recommendedName>
        <fullName evidence="4">Ty3-gypsy retrotransposon protein</fullName>
    </recommendedName>
</protein>
<name>A0AAW2BV04_9ROSI</name>
<feature type="region of interest" description="Disordered" evidence="1">
    <location>
        <begin position="71"/>
        <end position="119"/>
    </location>
</feature>
<dbReference type="Proteomes" id="UP001459277">
    <property type="component" value="Unassembled WGS sequence"/>
</dbReference>